<evidence type="ECO:0000313" key="2">
    <source>
        <dbReference type="EMBL" id="GGQ19611.1"/>
    </source>
</evidence>
<keyword evidence="3" id="KW-1185">Reference proteome</keyword>
<dbReference type="Proteomes" id="UP000611554">
    <property type="component" value="Unassembled WGS sequence"/>
</dbReference>
<comment type="caution">
    <text evidence="2">The sequence shown here is derived from an EMBL/GenBank/DDBJ whole genome shotgun (WGS) entry which is preliminary data.</text>
</comment>
<gene>
    <name evidence="2" type="ORF">GCM10010140_57420</name>
</gene>
<sequence length="92" mass="9889">MSTSEVGSSPDTATGGQGPPGPDVILRNGSAPEVPPRPVRAFISPFIFDYGSSAPHITFDERKAAVTALIGLLWGGADERRTRRRSRGPEWR</sequence>
<evidence type="ECO:0000256" key="1">
    <source>
        <dbReference type="SAM" id="MobiDB-lite"/>
    </source>
</evidence>
<proteinExistence type="predicted"/>
<feature type="region of interest" description="Disordered" evidence="1">
    <location>
        <begin position="1"/>
        <end position="36"/>
    </location>
</feature>
<evidence type="ECO:0000313" key="3">
    <source>
        <dbReference type="Proteomes" id="UP000611554"/>
    </source>
</evidence>
<accession>A0ABQ2R8R5</accession>
<name>A0ABQ2R8R5_9ACTN</name>
<protein>
    <submittedName>
        <fullName evidence="2">Uncharacterized protein</fullName>
    </submittedName>
</protein>
<dbReference type="EMBL" id="BMQJ01000016">
    <property type="protein sequence ID" value="GGQ19611.1"/>
    <property type="molecule type" value="Genomic_DNA"/>
</dbReference>
<reference evidence="3" key="1">
    <citation type="journal article" date="2019" name="Int. J. Syst. Evol. Microbiol.">
        <title>The Global Catalogue of Microorganisms (GCM) 10K type strain sequencing project: providing services to taxonomists for standard genome sequencing and annotation.</title>
        <authorList>
            <consortium name="The Broad Institute Genomics Platform"/>
            <consortium name="The Broad Institute Genome Sequencing Center for Infectious Disease"/>
            <person name="Wu L."/>
            <person name="Ma J."/>
        </authorList>
    </citation>
    <scope>NUCLEOTIDE SEQUENCE [LARGE SCALE GENOMIC DNA]</scope>
    <source>
        <strain evidence="3">JCM 3115</strain>
    </source>
</reference>
<organism evidence="2 3">
    <name type="scientific">Streptosporangium pseudovulgare</name>
    <dbReference type="NCBI Taxonomy" id="35765"/>
    <lineage>
        <taxon>Bacteria</taxon>
        <taxon>Bacillati</taxon>
        <taxon>Actinomycetota</taxon>
        <taxon>Actinomycetes</taxon>
        <taxon>Streptosporangiales</taxon>
        <taxon>Streptosporangiaceae</taxon>
        <taxon>Streptosporangium</taxon>
    </lineage>
</organism>
<feature type="compositionally biased region" description="Polar residues" evidence="1">
    <location>
        <begin position="1"/>
        <end position="14"/>
    </location>
</feature>